<evidence type="ECO:0000256" key="1">
    <source>
        <dbReference type="SAM" id="MobiDB-lite"/>
    </source>
</evidence>
<accession>A0A485KY04</accession>
<sequence>MVQVNDDGSRPRGAAIAEDTLTGYEQVDETLESMNRCMDSLENLVERIPARVRRRVQDRVRAALLALPSASSYPQMVPAAAPPMNQTANMLAKTVLASPSRSHILTCGEEDANAIAADPSSDASTPCTTFPDDWCFPPMNFSTMWTLWFHGDTHVGPFRHFTDADMPDFDSKRHLRCARALVDTLVEIALAQDMVASVDAIASMDPIASLDTFQRAFAVHVASTGFADAAFIEHKSPAPSRIVESAEEVPSTSSSHGKRKRGC</sequence>
<dbReference type="Proteomes" id="UP000332933">
    <property type="component" value="Unassembled WGS sequence"/>
</dbReference>
<feature type="region of interest" description="Disordered" evidence="1">
    <location>
        <begin position="241"/>
        <end position="263"/>
    </location>
</feature>
<reference evidence="2" key="2">
    <citation type="submission" date="2019-06" db="EMBL/GenBank/DDBJ databases">
        <title>Genomics analysis of Aphanomyces spp. identifies a new class of oomycete effector associated with host adaptation.</title>
        <authorList>
            <person name="Gaulin E."/>
        </authorList>
    </citation>
    <scope>NUCLEOTIDE SEQUENCE</scope>
    <source>
        <strain evidence="2">CBS 578.67</strain>
    </source>
</reference>
<name>A0A485KY04_9STRA</name>
<evidence type="ECO:0000313" key="4">
    <source>
        <dbReference type="Proteomes" id="UP000332933"/>
    </source>
</evidence>
<dbReference type="EMBL" id="CAADRA010005440">
    <property type="protein sequence ID" value="VFT89880.1"/>
    <property type="molecule type" value="Genomic_DNA"/>
</dbReference>
<organism evidence="3 4">
    <name type="scientific">Aphanomyces stellatus</name>
    <dbReference type="NCBI Taxonomy" id="120398"/>
    <lineage>
        <taxon>Eukaryota</taxon>
        <taxon>Sar</taxon>
        <taxon>Stramenopiles</taxon>
        <taxon>Oomycota</taxon>
        <taxon>Saprolegniomycetes</taxon>
        <taxon>Saprolegniales</taxon>
        <taxon>Verrucalvaceae</taxon>
        <taxon>Aphanomyces</taxon>
    </lineage>
</organism>
<gene>
    <name evidence="3" type="primary">Aste57867_13035</name>
    <name evidence="2" type="ORF">As57867_012987</name>
    <name evidence="3" type="ORF">ASTE57867_13035</name>
</gene>
<proteinExistence type="predicted"/>
<evidence type="ECO:0000313" key="3">
    <source>
        <dbReference type="EMBL" id="VFT89880.1"/>
    </source>
</evidence>
<dbReference type="EMBL" id="VJMH01005419">
    <property type="protein sequence ID" value="KAF0696203.1"/>
    <property type="molecule type" value="Genomic_DNA"/>
</dbReference>
<dbReference type="AlphaFoldDB" id="A0A485KY04"/>
<evidence type="ECO:0000313" key="2">
    <source>
        <dbReference type="EMBL" id="KAF0696203.1"/>
    </source>
</evidence>
<protein>
    <submittedName>
        <fullName evidence="3">Aste57867_13035 protein</fullName>
    </submittedName>
</protein>
<keyword evidence="4" id="KW-1185">Reference proteome</keyword>
<reference evidence="3 4" key="1">
    <citation type="submission" date="2019-03" db="EMBL/GenBank/DDBJ databases">
        <authorList>
            <person name="Gaulin E."/>
            <person name="Dumas B."/>
        </authorList>
    </citation>
    <scope>NUCLEOTIDE SEQUENCE [LARGE SCALE GENOMIC DNA]</scope>
    <source>
        <strain evidence="3">CBS 568.67</strain>
    </source>
</reference>